<dbReference type="EMBL" id="JAEFCI010012970">
    <property type="protein sequence ID" value="KAG5455675.1"/>
    <property type="molecule type" value="Genomic_DNA"/>
</dbReference>
<sequence length="282" mass="29649">MPVSSAMRISAAATARTAAAAAAAAAHAVPTVPPPGAASRASAFRVVRPAPAPAPAAPFSPFSARRAKSTWRPPPRFPEPTPAGGRPDTVCLNNLRPDFGAPEVRAFYSNCGEIKSVFVRTVRADDRWNTLASVRFGTPAAAQRARELTRTNPFLVANGERTDEESATAAAASYDDAALNPDAVVFVNKLPSTATASEVGDYFLRFGRVVGVCFPRAALPHKLGVPAFVTFRTADEARRALGETKGAVFGNQRISTFAYRRPDALGTSKRNAAAPCASAQVL</sequence>
<dbReference type="CDD" id="cd00590">
    <property type="entry name" value="RRM_SF"/>
    <property type="match status" value="1"/>
</dbReference>
<dbReference type="PANTHER" id="PTHR10693">
    <property type="entry name" value="RAS GTPASE-ACTIVATING PROTEIN-BINDING PROTEIN"/>
    <property type="match status" value="1"/>
</dbReference>
<dbReference type="PROSITE" id="PS50102">
    <property type="entry name" value="RRM"/>
    <property type="match status" value="1"/>
</dbReference>
<accession>A0A8H8DEJ9</accession>
<reference evidence="4 5" key="1">
    <citation type="journal article" name="Sci. Rep.">
        <title>Genome-scale phylogenetic analyses confirm Olpidium as the closest living zoosporic fungus to the non-flagellated, terrestrial fungi.</title>
        <authorList>
            <person name="Chang Y."/>
            <person name="Rochon D."/>
            <person name="Sekimoto S."/>
            <person name="Wang Y."/>
            <person name="Chovatia M."/>
            <person name="Sandor L."/>
            <person name="Salamov A."/>
            <person name="Grigoriev I.V."/>
            <person name="Stajich J.E."/>
            <person name="Spatafora J.W."/>
        </authorList>
    </citation>
    <scope>NUCLEOTIDE SEQUENCE [LARGE SCALE GENOMIC DNA]</scope>
    <source>
        <strain evidence="4">S191</strain>
    </source>
</reference>
<evidence type="ECO:0000259" key="3">
    <source>
        <dbReference type="PROSITE" id="PS50102"/>
    </source>
</evidence>
<dbReference type="Gene3D" id="3.30.70.330">
    <property type="match status" value="2"/>
</dbReference>
<organism evidence="4 5">
    <name type="scientific">Olpidium bornovanus</name>
    <dbReference type="NCBI Taxonomy" id="278681"/>
    <lineage>
        <taxon>Eukaryota</taxon>
        <taxon>Fungi</taxon>
        <taxon>Fungi incertae sedis</taxon>
        <taxon>Olpidiomycota</taxon>
        <taxon>Olpidiomycotina</taxon>
        <taxon>Olpidiomycetes</taxon>
        <taxon>Olpidiales</taxon>
        <taxon>Olpidiaceae</taxon>
        <taxon>Olpidium</taxon>
    </lineage>
</organism>
<dbReference type="InterPro" id="IPR000504">
    <property type="entry name" value="RRM_dom"/>
</dbReference>
<dbReference type="OrthoDB" id="1049195at2759"/>
<dbReference type="GO" id="GO:0005829">
    <property type="term" value="C:cytosol"/>
    <property type="evidence" value="ECO:0007669"/>
    <property type="project" value="TreeGrafter"/>
</dbReference>
<dbReference type="SUPFAM" id="SSF54928">
    <property type="entry name" value="RNA-binding domain, RBD"/>
    <property type="match status" value="1"/>
</dbReference>
<protein>
    <recommendedName>
        <fullName evidence="3">RRM domain-containing protein</fullName>
    </recommendedName>
</protein>
<keyword evidence="5" id="KW-1185">Reference proteome</keyword>
<dbReference type="Pfam" id="PF00076">
    <property type="entry name" value="RRM_1"/>
    <property type="match status" value="1"/>
</dbReference>
<dbReference type="InterPro" id="IPR039539">
    <property type="entry name" value="Ras_GTPase_bind_prot"/>
</dbReference>
<gene>
    <name evidence="4" type="ORF">BJ554DRAFT_4826</name>
</gene>
<feature type="region of interest" description="Disordered" evidence="2">
    <location>
        <begin position="52"/>
        <end position="88"/>
    </location>
</feature>
<dbReference type="PANTHER" id="PTHR10693:SF20">
    <property type="entry name" value="AT27578P"/>
    <property type="match status" value="1"/>
</dbReference>
<feature type="compositionally biased region" description="Pro residues" evidence="2">
    <location>
        <begin position="72"/>
        <end position="81"/>
    </location>
</feature>
<name>A0A8H8DEJ9_9FUNG</name>
<dbReference type="InterPro" id="IPR012677">
    <property type="entry name" value="Nucleotide-bd_a/b_plait_sf"/>
</dbReference>
<evidence type="ECO:0000313" key="5">
    <source>
        <dbReference type="Proteomes" id="UP000673691"/>
    </source>
</evidence>
<dbReference type="AlphaFoldDB" id="A0A8H8DEJ9"/>
<dbReference type="InterPro" id="IPR035979">
    <property type="entry name" value="RBD_domain_sf"/>
</dbReference>
<dbReference type="SMART" id="SM00360">
    <property type="entry name" value="RRM"/>
    <property type="match status" value="2"/>
</dbReference>
<keyword evidence="1" id="KW-0694">RNA-binding</keyword>
<dbReference type="Proteomes" id="UP000673691">
    <property type="component" value="Unassembled WGS sequence"/>
</dbReference>
<evidence type="ECO:0000313" key="4">
    <source>
        <dbReference type="EMBL" id="KAG5455675.1"/>
    </source>
</evidence>
<proteinExistence type="predicted"/>
<feature type="domain" description="RRM" evidence="3">
    <location>
        <begin position="183"/>
        <end position="261"/>
    </location>
</feature>
<dbReference type="GO" id="GO:1990904">
    <property type="term" value="C:ribonucleoprotein complex"/>
    <property type="evidence" value="ECO:0007669"/>
    <property type="project" value="TreeGrafter"/>
</dbReference>
<comment type="caution">
    <text evidence="4">The sequence shown here is derived from an EMBL/GenBank/DDBJ whole genome shotgun (WGS) entry which is preliminary data.</text>
</comment>
<dbReference type="GO" id="GO:0003729">
    <property type="term" value="F:mRNA binding"/>
    <property type="evidence" value="ECO:0007669"/>
    <property type="project" value="TreeGrafter"/>
</dbReference>
<evidence type="ECO:0000256" key="1">
    <source>
        <dbReference type="PROSITE-ProRule" id="PRU00176"/>
    </source>
</evidence>
<evidence type="ECO:0000256" key="2">
    <source>
        <dbReference type="SAM" id="MobiDB-lite"/>
    </source>
</evidence>